<dbReference type="Proteomes" id="UP000535838">
    <property type="component" value="Unassembled WGS sequence"/>
</dbReference>
<accession>A0A841T561</accession>
<organism evidence="1 2">
    <name type="scientific">Cohnella thailandensis</name>
    <dbReference type="NCBI Taxonomy" id="557557"/>
    <lineage>
        <taxon>Bacteria</taxon>
        <taxon>Bacillati</taxon>
        <taxon>Bacillota</taxon>
        <taxon>Bacilli</taxon>
        <taxon>Bacillales</taxon>
        <taxon>Paenibacillaceae</taxon>
        <taxon>Cohnella</taxon>
    </lineage>
</organism>
<evidence type="ECO:0000313" key="1">
    <source>
        <dbReference type="EMBL" id="MBB6636997.1"/>
    </source>
</evidence>
<dbReference type="AlphaFoldDB" id="A0A841T561"/>
<evidence type="ECO:0000313" key="2">
    <source>
        <dbReference type="Proteomes" id="UP000535838"/>
    </source>
</evidence>
<name>A0A841T561_9BACL</name>
<sequence length="170" mass="19336">MLWEQHVYWTRLTVNSIVGRYPEQQAATARLLRNPTDFGAALEPYYGKAIADRFAALLRDHLTIAAEFVTDLRDGKQAEAADAQKRWYANAADIAEFLGRINPYWSRQEWVMMMNEHLRLLTLEAASRLRADYVANAATSDPIERQALEMADVMTQGIIRQFPSAFGIVS</sequence>
<proteinExistence type="predicted"/>
<dbReference type="EMBL" id="JACJVQ010000019">
    <property type="protein sequence ID" value="MBB6636997.1"/>
    <property type="molecule type" value="Genomic_DNA"/>
</dbReference>
<protein>
    <submittedName>
        <fullName evidence="1">Acetylglutamate kinase</fullName>
    </submittedName>
</protein>
<keyword evidence="1" id="KW-0418">Kinase</keyword>
<gene>
    <name evidence="1" type="ORF">H7B67_22950</name>
</gene>
<comment type="caution">
    <text evidence="1">The sequence shown here is derived from an EMBL/GenBank/DDBJ whole genome shotgun (WGS) entry which is preliminary data.</text>
</comment>
<keyword evidence="1" id="KW-0808">Transferase</keyword>
<dbReference type="GO" id="GO:0016301">
    <property type="term" value="F:kinase activity"/>
    <property type="evidence" value="ECO:0007669"/>
    <property type="project" value="UniProtKB-KW"/>
</dbReference>
<reference evidence="1 2" key="1">
    <citation type="submission" date="2020-08" db="EMBL/GenBank/DDBJ databases">
        <title>Cohnella phylogeny.</title>
        <authorList>
            <person name="Dunlap C."/>
        </authorList>
    </citation>
    <scope>NUCLEOTIDE SEQUENCE [LARGE SCALE GENOMIC DNA]</scope>
    <source>
        <strain evidence="1 2">DSM 25241</strain>
    </source>
</reference>
<keyword evidence="2" id="KW-1185">Reference proteome</keyword>